<evidence type="ECO:0000313" key="2">
    <source>
        <dbReference type="Proteomes" id="UP001144978"/>
    </source>
</evidence>
<accession>A0ACC1MHA6</accession>
<comment type="caution">
    <text evidence="1">The sequence shown here is derived from an EMBL/GenBank/DDBJ whole genome shotgun (WGS) entry which is preliminary data.</text>
</comment>
<gene>
    <name evidence="1" type="ORF">NUW54_g14056</name>
</gene>
<protein>
    <submittedName>
        <fullName evidence="1">Uncharacterized protein</fullName>
    </submittedName>
</protein>
<dbReference type="EMBL" id="JANSHE010006940">
    <property type="protein sequence ID" value="KAJ2965628.1"/>
    <property type="molecule type" value="Genomic_DNA"/>
</dbReference>
<evidence type="ECO:0000313" key="1">
    <source>
        <dbReference type="EMBL" id="KAJ2965628.1"/>
    </source>
</evidence>
<keyword evidence="2" id="KW-1185">Reference proteome</keyword>
<name>A0ACC1MHA6_9APHY</name>
<organism evidence="1 2">
    <name type="scientific">Trametes sanguinea</name>
    <dbReference type="NCBI Taxonomy" id="158606"/>
    <lineage>
        <taxon>Eukaryota</taxon>
        <taxon>Fungi</taxon>
        <taxon>Dikarya</taxon>
        <taxon>Basidiomycota</taxon>
        <taxon>Agaricomycotina</taxon>
        <taxon>Agaricomycetes</taxon>
        <taxon>Polyporales</taxon>
        <taxon>Polyporaceae</taxon>
        <taxon>Trametes</taxon>
    </lineage>
</organism>
<reference evidence="1" key="1">
    <citation type="submission" date="2022-08" db="EMBL/GenBank/DDBJ databases">
        <title>Genome Sequence of Pycnoporus sanguineus.</title>
        <authorList>
            <person name="Buettner E."/>
        </authorList>
    </citation>
    <scope>NUCLEOTIDE SEQUENCE</scope>
    <source>
        <strain evidence="1">CG-C14</strain>
    </source>
</reference>
<dbReference type="Proteomes" id="UP001144978">
    <property type="component" value="Unassembled WGS sequence"/>
</dbReference>
<proteinExistence type="predicted"/>
<sequence length="175" mass="19733">MPASDLGFNIWGVISSVLGTIALTPVFIGWLKPRLPTSLITGVVEIYKETQDIFITALRDGLITDADELHHFKDNLLELMTCTTNSATIDLDRLRAEVYAIKTWRQDVAKWWRGLSGRIWILQEKLNSMRADLAQRTSNERLKLAAQYKKRGTSDGKLEASGKAAAHIRSRLRLP</sequence>